<accession>A0ABV7DF31</accession>
<comment type="caution">
    <text evidence="2">The sequence shown here is derived from an EMBL/GenBank/DDBJ whole genome shotgun (WGS) entry which is preliminary data.</text>
</comment>
<protein>
    <submittedName>
        <fullName evidence="2">Uncharacterized protein</fullName>
    </submittedName>
</protein>
<evidence type="ECO:0000313" key="3">
    <source>
        <dbReference type="Proteomes" id="UP001595377"/>
    </source>
</evidence>
<gene>
    <name evidence="2" type="ORF">ACFOHH_10630</name>
</gene>
<feature type="compositionally biased region" description="Basic and acidic residues" evidence="1">
    <location>
        <begin position="1"/>
        <end position="21"/>
    </location>
</feature>
<dbReference type="Proteomes" id="UP001595377">
    <property type="component" value="Unassembled WGS sequence"/>
</dbReference>
<dbReference type="RefSeq" id="WP_257313324.1">
    <property type="nucleotide sequence ID" value="NZ_JANFDG010000004.1"/>
</dbReference>
<dbReference type="EMBL" id="JBHRSP010000017">
    <property type="protein sequence ID" value="MFC3073561.1"/>
    <property type="molecule type" value="Genomic_DNA"/>
</dbReference>
<evidence type="ECO:0000313" key="2">
    <source>
        <dbReference type="EMBL" id="MFC3073561.1"/>
    </source>
</evidence>
<proteinExistence type="predicted"/>
<name>A0ABV7DF31_9HYPH</name>
<reference evidence="3" key="1">
    <citation type="journal article" date="2019" name="Int. J. Syst. Evol. Microbiol.">
        <title>The Global Catalogue of Microorganisms (GCM) 10K type strain sequencing project: providing services to taxonomists for standard genome sequencing and annotation.</title>
        <authorList>
            <consortium name="The Broad Institute Genomics Platform"/>
            <consortium name="The Broad Institute Genome Sequencing Center for Infectious Disease"/>
            <person name="Wu L."/>
            <person name="Ma J."/>
        </authorList>
    </citation>
    <scope>NUCLEOTIDE SEQUENCE [LARGE SCALE GENOMIC DNA]</scope>
    <source>
        <strain evidence="3">KCTC 52677</strain>
    </source>
</reference>
<organism evidence="2 3">
    <name type="scientific">Shinella pollutisoli</name>
    <dbReference type="NCBI Taxonomy" id="2250594"/>
    <lineage>
        <taxon>Bacteria</taxon>
        <taxon>Pseudomonadati</taxon>
        <taxon>Pseudomonadota</taxon>
        <taxon>Alphaproteobacteria</taxon>
        <taxon>Hyphomicrobiales</taxon>
        <taxon>Rhizobiaceae</taxon>
        <taxon>Shinella</taxon>
    </lineage>
</organism>
<feature type="compositionally biased region" description="Basic and acidic residues" evidence="1">
    <location>
        <begin position="43"/>
        <end position="57"/>
    </location>
</feature>
<feature type="region of interest" description="Disordered" evidence="1">
    <location>
        <begin position="1"/>
        <end position="57"/>
    </location>
</feature>
<keyword evidence="3" id="KW-1185">Reference proteome</keyword>
<sequence length="57" mass="6084">MEKETRVSTRKDDDRRNDPDRGMIVAGPDAHANESAGATPPGRDPKGGPAKKPEGRS</sequence>
<evidence type="ECO:0000256" key="1">
    <source>
        <dbReference type="SAM" id="MobiDB-lite"/>
    </source>
</evidence>